<dbReference type="NCBIfam" id="TIGR00104">
    <property type="entry name" value="tRNA_TsaA"/>
    <property type="match status" value="1"/>
</dbReference>
<keyword evidence="1" id="KW-0489">Methyltransferase</keyword>
<organism evidence="10 11">
    <name type="scientific">Scyliorhinus torazame</name>
    <name type="common">Cloudy catshark</name>
    <name type="synonym">Catulus torazame</name>
    <dbReference type="NCBI Taxonomy" id="75743"/>
    <lineage>
        <taxon>Eukaryota</taxon>
        <taxon>Metazoa</taxon>
        <taxon>Chordata</taxon>
        <taxon>Craniata</taxon>
        <taxon>Vertebrata</taxon>
        <taxon>Chondrichthyes</taxon>
        <taxon>Elasmobranchii</taxon>
        <taxon>Galeomorphii</taxon>
        <taxon>Galeoidea</taxon>
        <taxon>Carcharhiniformes</taxon>
        <taxon>Scyliorhinidae</taxon>
        <taxon>Scyliorhinus</taxon>
    </lineage>
</organism>
<dbReference type="Pfam" id="PF01980">
    <property type="entry name" value="TrmO_N"/>
    <property type="match status" value="1"/>
</dbReference>
<dbReference type="GO" id="GO:0008033">
    <property type="term" value="P:tRNA processing"/>
    <property type="evidence" value="ECO:0007669"/>
    <property type="project" value="UniProtKB-KW"/>
</dbReference>
<dbReference type="AlphaFoldDB" id="A0A401P4D7"/>
<dbReference type="Proteomes" id="UP000288216">
    <property type="component" value="Unassembled WGS sequence"/>
</dbReference>
<dbReference type="InterPro" id="IPR023370">
    <property type="entry name" value="TrmO-like_N"/>
</dbReference>
<evidence type="ECO:0000313" key="10">
    <source>
        <dbReference type="EMBL" id="GCB67992.1"/>
    </source>
</evidence>
<gene>
    <name evidence="10" type="ORF">scyTo_0005241</name>
</gene>
<evidence type="ECO:0000256" key="3">
    <source>
        <dbReference type="ARBA" id="ARBA00022691"/>
    </source>
</evidence>
<dbReference type="Gene3D" id="2.40.30.70">
    <property type="entry name" value="YaeB-like"/>
    <property type="match status" value="1"/>
</dbReference>
<name>A0A401P4D7_SCYTO</name>
<evidence type="ECO:0000256" key="8">
    <source>
        <dbReference type="ARBA" id="ARBA00079732"/>
    </source>
</evidence>
<dbReference type="FunFam" id="2.40.30.70:FF:000002">
    <property type="entry name" value="tRNA (Adenine(37)-N6)-methyltransferase isoform X1"/>
    <property type="match status" value="1"/>
</dbReference>
<feature type="domain" description="TsaA-like" evidence="9">
    <location>
        <begin position="74"/>
        <end position="212"/>
    </location>
</feature>
<dbReference type="OMA" id="IDMIQGT"/>
<dbReference type="SUPFAM" id="SSF118196">
    <property type="entry name" value="YaeB-like"/>
    <property type="match status" value="1"/>
</dbReference>
<keyword evidence="2" id="KW-0808">Transferase</keyword>
<comment type="catalytic activity">
    <reaction evidence="6">
        <text>N(6)-L-threonylcarbamoyladenosine(37) in tRNA + S-adenosyl-L-methionine = N(6)-methyl,N(6)-L-threonylcarbamoyladenosine(37) in tRNA + S-adenosyl-L-homocysteine + H(+)</text>
        <dbReference type="Rhea" id="RHEA:70027"/>
        <dbReference type="Rhea" id="RHEA-COMP:10163"/>
        <dbReference type="Rhea" id="RHEA-COMP:17808"/>
        <dbReference type="ChEBI" id="CHEBI:15378"/>
        <dbReference type="ChEBI" id="CHEBI:57856"/>
        <dbReference type="ChEBI" id="CHEBI:59789"/>
        <dbReference type="ChEBI" id="CHEBI:74418"/>
        <dbReference type="ChEBI" id="CHEBI:188470"/>
    </reaction>
    <physiologicalReaction direction="left-to-right" evidence="6">
        <dbReference type="Rhea" id="RHEA:70028"/>
    </physiologicalReaction>
</comment>
<sequence>MEARGLQRQAGALRTQLRQLRQQVNKDVHVHKKSIEDLHSLLNGLTKEPSQDCVAIRNQHDPVSLSLEKGNIRTVPIGYIESCFTAKNGTPRQPTICSLSRARLKISKIVFNNAEHSLMGLDQFSHVWIIFVFHKNGHQSYKAKVKPPRLNGLKTGVFSTRSPHRPNAIGLTLVKLDRIEGDTLYFSGIDMIQGTPVLDIKPYIPDYDTAKADPPQNNCQPHQEILVPDEQCQDITIPITGPVTMESGDKVPAHIKVASETAGHCFTEWVQHAPGNAIHPLRKTDGNVLEGEDQPPMHVGSTISACIIDKTTDREECYSCELKTEKAGGFAGKEDVSDESALSAVEKIKCQLFHSDRNQVTAEGKIICLESEQSSAATLCQNKWPEDLDAANQSSHSAIATWIKQSPVTPLHVRFTPHAELDLKQFQAPSGTDPGKISLKYFQSVEEAKSAIVAVLSEDPRSIYRRKQCQDLLFYFTVDAAHITSWFGDDFAEILRIKPVKEKA</sequence>
<dbReference type="EMBL" id="BFAA01001609">
    <property type="protein sequence ID" value="GCB67992.1"/>
    <property type="molecule type" value="Genomic_DNA"/>
</dbReference>
<dbReference type="PROSITE" id="PS51668">
    <property type="entry name" value="TSAA_2"/>
    <property type="match status" value="1"/>
</dbReference>
<accession>A0A401P4D7</accession>
<dbReference type="PROSITE" id="PS01318">
    <property type="entry name" value="TSAA_1"/>
    <property type="match status" value="1"/>
</dbReference>
<keyword evidence="11" id="KW-1185">Reference proteome</keyword>
<comment type="similarity">
    <text evidence="5">Belongs to the tRNA methyltransferase O family.</text>
</comment>
<reference evidence="10 11" key="1">
    <citation type="journal article" date="2018" name="Nat. Ecol. Evol.">
        <title>Shark genomes provide insights into elasmobranch evolution and the origin of vertebrates.</title>
        <authorList>
            <person name="Hara Y"/>
            <person name="Yamaguchi K"/>
            <person name="Onimaru K"/>
            <person name="Kadota M"/>
            <person name="Koyanagi M"/>
            <person name="Keeley SD"/>
            <person name="Tatsumi K"/>
            <person name="Tanaka K"/>
            <person name="Motone F"/>
            <person name="Kageyama Y"/>
            <person name="Nozu R"/>
            <person name="Adachi N"/>
            <person name="Nishimura O"/>
            <person name="Nakagawa R"/>
            <person name="Tanegashima C"/>
            <person name="Kiyatake I"/>
            <person name="Matsumoto R"/>
            <person name="Murakumo K"/>
            <person name="Nishida K"/>
            <person name="Terakita A"/>
            <person name="Kuratani S"/>
            <person name="Sato K"/>
            <person name="Hyodo S Kuraku.S."/>
        </authorList>
    </citation>
    <scope>NUCLEOTIDE SEQUENCE [LARGE SCALE GENOMIC DNA]</scope>
</reference>
<evidence type="ECO:0000259" key="9">
    <source>
        <dbReference type="PROSITE" id="PS51668"/>
    </source>
</evidence>
<dbReference type="Gene3D" id="3.30.2310.10">
    <property type="entry name" value="YaeB-like"/>
    <property type="match status" value="1"/>
</dbReference>
<dbReference type="STRING" id="75743.A0A401P4D7"/>
<comment type="caution">
    <text evidence="10">The sequence shown here is derived from an EMBL/GenBank/DDBJ whole genome shotgun (WGS) entry which is preliminary data.</text>
</comment>
<dbReference type="FunFam" id="3.30.2310.10:FF:000002">
    <property type="entry name" value="tRNA methyltransferase O"/>
    <property type="match status" value="1"/>
</dbReference>
<dbReference type="InterPro" id="IPR036414">
    <property type="entry name" value="YaeB_N_sf"/>
</dbReference>
<evidence type="ECO:0000313" key="11">
    <source>
        <dbReference type="Proteomes" id="UP000288216"/>
    </source>
</evidence>
<dbReference type="OrthoDB" id="4882at2759"/>
<dbReference type="InterPro" id="IPR040372">
    <property type="entry name" value="YaeB-like"/>
</dbReference>
<keyword evidence="4" id="KW-0819">tRNA processing</keyword>
<dbReference type="InterPro" id="IPR036413">
    <property type="entry name" value="YaeB-like_sf"/>
</dbReference>
<keyword evidence="3" id="KW-0949">S-adenosyl-L-methionine</keyword>
<protein>
    <recommendedName>
        <fullName evidence="7">tRNA (adenine(37)-N6)-methyltransferase</fullName>
    </recommendedName>
    <alternativeName>
        <fullName evidence="8">tRNA methyltransferase O</fullName>
    </alternativeName>
</protein>
<dbReference type="InterPro" id="IPR023368">
    <property type="entry name" value="UPF0066_cons_site"/>
</dbReference>
<evidence type="ECO:0000256" key="4">
    <source>
        <dbReference type="ARBA" id="ARBA00022694"/>
    </source>
</evidence>
<dbReference type="PANTHER" id="PTHR12818:SF0">
    <property type="entry name" value="TRNA (ADENINE(37)-N6)-METHYLTRANSFERASE"/>
    <property type="match status" value="1"/>
</dbReference>
<dbReference type="CDD" id="cd09281">
    <property type="entry name" value="UPF0066"/>
    <property type="match status" value="1"/>
</dbReference>
<proteinExistence type="inferred from homology"/>
<evidence type="ECO:0000256" key="6">
    <source>
        <dbReference type="ARBA" id="ARBA00051117"/>
    </source>
</evidence>
<evidence type="ECO:0000256" key="7">
    <source>
        <dbReference type="ARBA" id="ARBA00068542"/>
    </source>
</evidence>
<dbReference type="GO" id="GO:0008168">
    <property type="term" value="F:methyltransferase activity"/>
    <property type="evidence" value="ECO:0007669"/>
    <property type="project" value="UniProtKB-KW"/>
</dbReference>
<dbReference type="PANTHER" id="PTHR12818">
    <property type="entry name" value="TRNA (ADENINE(37)-N6)-METHYLTRANSFERASE"/>
    <property type="match status" value="1"/>
</dbReference>
<evidence type="ECO:0000256" key="5">
    <source>
        <dbReference type="ARBA" id="ARBA00033753"/>
    </source>
</evidence>
<evidence type="ECO:0000256" key="1">
    <source>
        <dbReference type="ARBA" id="ARBA00022603"/>
    </source>
</evidence>
<evidence type="ECO:0000256" key="2">
    <source>
        <dbReference type="ARBA" id="ARBA00022679"/>
    </source>
</evidence>
<dbReference type="GO" id="GO:0032259">
    <property type="term" value="P:methylation"/>
    <property type="evidence" value="ECO:0007669"/>
    <property type="project" value="UniProtKB-KW"/>
</dbReference>